<proteinExistence type="predicted"/>
<dbReference type="Pfam" id="PF07228">
    <property type="entry name" value="SpoIIE"/>
    <property type="match status" value="1"/>
</dbReference>
<dbReference type="Gene3D" id="3.60.40.10">
    <property type="entry name" value="PPM-type phosphatase domain"/>
    <property type="match status" value="1"/>
</dbReference>
<keyword evidence="1" id="KW-0378">Hydrolase</keyword>
<feature type="domain" description="STAS" evidence="2">
    <location>
        <begin position="513"/>
        <end position="617"/>
    </location>
</feature>
<dbReference type="CDD" id="cd16936">
    <property type="entry name" value="HATPase_RsbW-like"/>
    <property type="match status" value="1"/>
</dbReference>
<gene>
    <name evidence="3" type="ORF">SAMN05661093_00945</name>
</gene>
<evidence type="ECO:0000313" key="4">
    <source>
        <dbReference type="Proteomes" id="UP000192674"/>
    </source>
</evidence>
<dbReference type="Pfam" id="PF13581">
    <property type="entry name" value="HATPase_c_2"/>
    <property type="match status" value="1"/>
</dbReference>
<dbReference type="InterPro" id="IPR052016">
    <property type="entry name" value="Bact_Sigma-Reg"/>
</dbReference>
<dbReference type="Pfam" id="PF01740">
    <property type="entry name" value="STAS"/>
    <property type="match status" value="1"/>
</dbReference>
<evidence type="ECO:0000313" key="3">
    <source>
        <dbReference type="EMBL" id="SMC61720.1"/>
    </source>
</evidence>
<dbReference type="SUPFAM" id="SSF55874">
    <property type="entry name" value="ATPase domain of HSP90 chaperone/DNA topoisomerase II/histidine kinase"/>
    <property type="match status" value="1"/>
</dbReference>
<name>A0A1Y5WZN0_KIBAR</name>
<sequence>MGRAIGGDPADVARAFEHLPAVVWMLEGPEHIVVAANRAARASVGDLDLIGMPIRLAGKALPGTRLLDMLDEVYREGRTLSVQETDALVTVRPVIDAYDVVTGLIAQAVVMSDQPPPFRRDEHEVALDLQLAVLPHGLPVLPEISMAAAYLPAGANDAAGGDWFEVVPMPGRKLGLIVGDVVGHGPRASAIMGQLRAIVAERMLLGSELRDVVNALDTFAHNAPEARGTTVCVAILDRQTGSLEYCTRGHPPPLVVSTNGDTRVLPQPSGPPLAFGEGEFMFAEDVLWPGETILLYSDGAVERPGRTIVDGIGELAACSAHVVRFNGTGQRALADRICQGGLQLIEDSHAPHDDASLLAVTVLLPFVEPLVMSVPAAPEQLTEVRRELGKWLADLRLMEDDLVAVELSVIEAVTNSIEHAYSEPGGEVHIEASLDEVGRLHVQVADTGAWKRPDDEPGFRGRGMLMMRESMDEMRLSTTSKGTVVEMSKTVRRPVRTGATRVAPARDEEADDLHIETMSAPDSLWLTVSGALDGSSAARLRSALLEAARGGSRLPITLVLDDVTALGSAGLRVLTEQGRRLGDAGRVLRVVATPSSPAGNVLSISGVDMLLDVRAHA</sequence>
<dbReference type="AlphaFoldDB" id="A0A1Y5WZN0"/>
<dbReference type="InterPro" id="IPR002645">
    <property type="entry name" value="STAS_dom"/>
</dbReference>
<dbReference type="Gene3D" id="3.30.565.10">
    <property type="entry name" value="Histidine kinase-like ATPase, C-terminal domain"/>
    <property type="match status" value="1"/>
</dbReference>
<dbReference type="Gene3D" id="3.30.750.24">
    <property type="entry name" value="STAS domain"/>
    <property type="match status" value="1"/>
</dbReference>
<organism evidence="3 4">
    <name type="scientific">Kibdelosporangium aridum</name>
    <dbReference type="NCBI Taxonomy" id="2030"/>
    <lineage>
        <taxon>Bacteria</taxon>
        <taxon>Bacillati</taxon>
        <taxon>Actinomycetota</taxon>
        <taxon>Actinomycetes</taxon>
        <taxon>Pseudonocardiales</taxon>
        <taxon>Pseudonocardiaceae</taxon>
        <taxon>Kibdelosporangium</taxon>
    </lineage>
</organism>
<accession>A0A1Y5WZN0</accession>
<dbReference type="PROSITE" id="PS50801">
    <property type="entry name" value="STAS"/>
    <property type="match status" value="1"/>
</dbReference>
<dbReference type="SMART" id="SM00331">
    <property type="entry name" value="PP2C_SIG"/>
    <property type="match status" value="1"/>
</dbReference>
<dbReference type="InterPro" id="IPR036890">
    <property type="entry name" value="HATPase_C_sf"/>
</dbReference>
<dbReference type="GO" id="GO:0016791">
    <property type="term" value="F:phosphatase activity"/>
    <property type="evidence" value="ECO:0007669"/>
    <property type="project" value="TreeGrafter"/>
</dbReference>
<keyword evidence="4" id="KW-1185">Reference proteome</keyword>
<dbReference type="InterPro" id="IPR001932">
    <property type="entry name" value="PPM-type_phosphatase-like_dom"/>
</dbReference>
<dbReference type="OrthoDB" id="163538at2"/>
<dbReference type="InterPro" id="IPR036457">
    <property type="entry name" value="PPM-type-like_dom_sf"/>
</dbReference>
<reference evidence="3 4" key="1">
    <citation type="submission" date="2017-04" db="EMBL/GenBank/DDBJ databases">
        <authorList>
            <person name="Afonso C.L."/>
            <person name="Miller P.J."/>
            <person name="Scott M.A."/>
            <person name="Spackman E."/>
            <person name="Goraichik I."/>
            <person name="Dimitrov K.M."/>
            <person name="Suarez D.L."/>
            <person name="Swayne D.E."/>
        </authorList>
    </citation>
    <scope>NUCLEOTIDE SEQUENCE [LARGE SCALE GENOMIC DNA]</scope>
    <source>
        <strain evidence="3 4">DSM 43828</strain>
    </source>
</reference>
<dbReference type="InterPro" id="IPR003594">
    <property type="entry name" value="HATPase_dom"/>
</dbReference>
<dbReference type="PANTHER" id="PTHR43156:SF2">
    <property type="entry name" value="STAGE II SPORULATION PROTEIN E"/>
    <property type="match status" value="1"/>
</dbReference>
<dbReference type="SUPFAM" id="SSF52091">
    <property type="entry name" value="SpoIIaa-like"/>
    <property type="match status" value="1"/>
</dbReference>
<protein>
    <submittedName>
        <fullName evidence="3">Anti-anti-sigma factor</fullName>
    </submittedName>
</protein>
<evidence type="ECO:0000256" key="1">
    <source>
        <dbReference type="ARBA" id="ARBA00022801"/>
    </source>
</evidence>
<dbReference type="EMBL" id="FWXV01000001">
    <property type="protein sequence ID" value="SMC61720.1"/>
    <property type="molecule type" value="Genomic_DNA"/>
</dbReference>
<evidence type="ECO:0000259" key="2">
    <source>
        <dbReference type="PROSITE" id="PS50801"/>
    </source>
</evidence>
<dbReference type="PANTHER" id="PTHR43156">
    <property type="entry name" value="STAGE II SPORULATION PROTEIN E-RELATED"/>
    <property type="match status" value="1"/>
</dbReference>
<dbReference type="RefSeq" id="WP_084424800.1">
    <property type="nucleotide sequence ID" value="NZ_FWXV01000001.1"/>
</dbReference>
<dbReference type="CDD" id="cd07043">
    <property type="entry name" value="STAS_anti-anti-sigma_factors"/>
    <property type="match status" value="1"/>
</dbReference>
<dbReference type="Gene3D" id="3.30.450.20">
    <property type="entry name" value="PAS domain"/>
    <property type="match status" value="1"/>
</dbReference>
<dbReference type="Proteomes" id="UP000192674">
    <property type="component" value="Unassembled WGS sequence"/>
</dbReference>
<dbReference type="InterPro" id="IPR036513">
    <property type="entry name" value="STAS_dom_sf"/>
</dbReference>